<dbReference type="GO" id="GO:0005737">
    <property type="term" value="C:cytoplasm"/>
    <property type="evidence" value="ECO:0007669"/>
    <property type="project" value="TreeGrafter"/>
</dbReference>
<sequence>VSTLFHFQVLFSLTGLPPGPPPLPLIGNMRSFQWDMDKVFLEWKSRYGRIFTVWLPYPMIVIGDHKVLQEHVVKNGDIFLAKRNPEQMMDIIAGGQYGLVFEDNNIVKEQRKFAMKSLHDIGFGSAAIEDFVYDYALEIARRWKNSGEEEVDVSENIMRAVGSVIWKLTFGIDLVFDDPITMEFRALRQAIIPLLANRFMMFIELFPIVRKFEFLFGNPESKLREAVKKDHKILKEAINISKRYFNADNEPRCYIEAFLAEQKRREEAGISEGNAF</sequence>
<keyword evidence="2" id="KW-0479">Metal-binding</keyword>
<name>A0AAN5D128_9BILA</name>
<dbReference type="GO" id="GO:0005506">
    <property type="term" value="F:iron ion binding"/>
    <property type="evidence" value="ECO:0007669"/>
    <property type="project" value="InterPro"/>
</dbReference>
<evidence type="ECO:0000256" key="4">
    <source>
        <dbReference type="ARBA" id="ARBA00023033"/>
    </source>
</evidence>
<evidence type="ECO:0000256" key="1">
    <source>
        <dbReference type="ARBA" id="ARBA00010617"/>
    </source>
</evidence>
<feature type="non-terminal residue" evidence="5">
    <location>
        <position position="1"/>
    </location>
</feature>
<organism evidence="5 6">
    <name type="scientific">Pristionchus mayeri</name>
    <dbReference type="NCBI Taxonomy" id="1317129"/>
    <lineage>
        <taxon>Eukaryota</taxon>
        <taxon>Metazoa</taxon>
        <taxon>Ecdysozoa</taxon>
        <taxon>Nematoda</taxon>
        <taxon>Chromadorea</taxon>
        <taxon>Rhabditida</taxon>
        <taxon>Rhabditina</taxon>
        <taxon>Diplogasteromorpha</taxon>
        <taxon>Diplogasteroidea</taxon>
        <taxon>Neodiplogasteridae</taxon>
        <taxon>Pristionchus</taxon>
    </lineage>
</organism>
<dbReference type="InterPro" id="IPR001128">
    <property type="entry name" value="Cyt_P450"/>
</dbReference>
<evidence type="ECO:0000256" key="3">
    <source>
        <dbReference type="ARBA" id="ARBA00023004"/>
    </source>
</evidence>
<dbReference type="EMBL" id="BTRK01000005">
    <property type="protein sequence ID" value="GMR54424.1"/>
    <property type="molecule type" value="Genomic_DNA"/>
</dbReference>
<dbReference type="Proteomes" id="UP001328107">
    <property type="component" value="Unassembled WGS sequence"/>
</dbReference>
<comment type="similarity">
    <text evidence="1">Belongs to the cytochrome P450 family.</text>
</comment>
<proteinExistence type="inferred from homology"/>
<gene>
    <name evidence="5" type="ORF">PMAYCL1PPCAC_24619</name>
</gene>
<evidence type="ECO:0008006" key="7">
    <source>
        <dbReference type="Google" id="ProtNLM"/>
    </source>
</evidence>
<evidence type="ECO:0000313" key="6">
    <source>
        <dbReference type="Proteomes" id="UP001328107"/>
    </source>
</evidence>
<accession>A0AAN5D128</accession>
<keyword evidence="4" id="KW-0503">Monooxygenase</keyword>
<dbReference type="PANTHER" id="PTHR24300:SF338">
    <property type="entry name" value="CYTOCHROME P450 CYP36A1-RELATED"/>
    <property type="match status" value="1"/>
</dbReference>
<evidence type="ECO:0000256" key="2">
    <source>
        <dbReference type="ARBA" id="ARBA00022723"/>
    </source>
</evidence>
<keyword evidence="6" id="KW-1185">Reference proteome</keyword>
<reference evidence="6" key="1">
    <citation type="submission" date="2022-10" db="EMBL/GenBank/DDBJ databases">
        <title>Genome assembly of Pristionchus species.</title>
        <authorList>
            <person name="Yoshida K."/>
            <person name="Sommer R.J."/>
        </authorList>
    </citation>
    <scope>NUCLEOTIDE SEQUENCE [LARGE SCALE GENOMIC DNA]</scope>
    <source>
        <strain evidence="6">RS5460</strain>
    </source>
</reference>
<dbReference type="SUPFAM" id="SSF48264">
    <property type="entry name" value="Cytochrome P450"/>
    <property type="match status" value="1"/>
</dbReference>
<dbReference type="AlphaFoldDB" id="A0AAN5D128"/>
<evidence type="ECO:0000313" key="5">
    <source>
        <dbReference type="EMBL" id="GMR54424.1"/>
    </source>
</evidence>
<comment type="caution">
    <text evidence="5">The sequence shown here is derived from an EMBL/GenBank/DDBJ whole genome shotgun (WGS) entry which is preliminary data.</text>
</comment>
<dbReference type="InterPro" id="IPR050182">
    <property type="entry name" value="Cytochrome_P450_fam2"/>
</dbReference>
<dbReference type="Pfam" id="PF00067">
    <property type="entry name" value="p450"/>
    <property type="match status" value="1"/>
</dbReference>
<dbReference type="GO" id="GO:0006805">
    <property type="term" value="P:xenobiotic metabolic process"/>
    <property type="evidence" value="ECO:0007669"/>
    <property type="project" value="TreeGrafter"/>
</dbReference>
<dbReference type="GO" id="GO:0020037">
    <property type="term" value="F:heme binding"/>
    <property type="evidence" value="ECO:0007669"/>
    <property type="project" value="InterPro"/>
</dbReference>
<dbReference type="InterPro" id="IPR036396">
    <property type="entry name" value="Cyt_P450_sf"/>
</dbReference>
<keyword evidence="4" id="KW-0560">Oxidoreductase</keyword>
<keyword evidence="3" id="KW-0408">Iron</keyword>
<protein>
    <recommendedName>
        <fullName evidence="7">Cytochrome P450</fullName>
    </recommendedName>
</protein>
<dbReference type="PANTHER" id="PTHR24300">
    <property type="entry name" value="CYTOCHROME P450 508A4-RELATED"/>
    <property type="match status" value="1"/>
</dbReference>
<dbReference type="GO" id="GO:0016712">
    <property type="term" value="F:oxidoreductase activity, acting on paired donors, with incorporation or reduction of molecular oxygen, reduced flavin or flavoprotein as one donor, and incorporation of one atom of oxygen"/>
    <property type="evidence" value="ECO:0007669"/>
    <property type="project" value="TreeGrafter"/>
</dbReference>
<dbReference type="GO" id="GO:0006082">
    <property type="term" value="P:organic acid metabolic process"/>
    <property type="evidence" value="ECO:0007669"/>
    <property type="project" value="TreeGrafter"/>
</dbReference>
<dbReference type="Gene3D" id="1.10.630.10">
    <property type="entry name" value="Cytochrome P450"/>
    <property type="match status" value="1"/>
</dbReference>